<gene>
    <name evidence="1" type="ORF">F8B43_4040</name>
</gene>
<protein>
    <submittedName>
        <fullName evidence="1">Uncharacterized protein</fullName>
    </submittedName>
</protein>
<name>A0A833MZD0_9HYPH</name>
<organism evidence="1 2">
    <name type="scientific">Methylorubrum populi</name>
    <dbReference type="NCBI Taxonomy" id="223967"/>
    <lineage>
        <taxon>Bacteria</taxon>
        <taxon>Pseudomonadati</taxon>
        <taxon>Pseudomonadota</taxon>
        <taxon>Alphaproteobacteria</taxon>
        <taxon>Hyphomicrobiales</taxon>
        <taxon>Methylobacteriaceae</taxon>
        <taxon>Methylorubrum</taxon>
    </lineage>
</organism>
<comment type="caution">
    <text evidence="1">The sequence shown here is derived from an EMBL/GenBank/DDBJ whole genome shotgun (WGS) entry which is preliminary data.</text>
</comment>
<dbReference type="RefSeq" id="WP_152278150.1">
    <property type="nucleotide sequence ID" value="NZ_WEKV01000016.1"/>
</dbReference>
<evidence type="ECO:0000313" key="2">
    <source>
        <dbReference type="Proteomes" id="UP000469949"/>
    </source>
</evidence>
<reference evidence="1 2" key="1">
    <citation type="submission" date="2019-10" db="EMBL/GenBank/DDBJ databases">
        <title>Draft Genome Sequence of the Caffeine Degrading Methylotroph Methylorubrum populi PINKEL.</title>
        <authorList>
            <person name="Dawson S.C."/>
            <person name="Zhang X."/>
            <person name="Wright M.E."/>
            <person name="Sharma G."/>
            <person name="Langner J.T."/>
            <person name="Ditty J.L."/>
            <person name="Subuyuj G.A."/>
        </authorList>
    </citation>
    <scope>NUCLEOTIDE SEQUENCE [LARGE SCALE GENOMIC DNA]</scope>
    <source>
        <strain evidence="1 2">Pinkel</strain>
    </source>
</reference>
<accession>A0A833MZD0</accession>
<dbReference type="Proteomes" id="UP000469949">
    <property type="component" value="Unassembled WGS sequence"/>
</dbReference>
<evidence type="ECO:0000313" key="1">
    <source>
        <dbReference type="EMBL" id="KAB7783478.1"/>
    </source>
</evidence>
<dbReference type="AlphaFoldDB" id="A0A833MZD0"/>
<sequence>MTPAQAIAALDRQLLRHGEDVKLRAQDASDDGSGDLARRAFVREYRPEELSGGIEQGDREVILSPTNLTTDPQRLGGLWIGDRYHTIEVATPVRMAGAVVRWNLWAKG</sequence>
<dbReference type="EMBL" id="WEKV01000016">
    <property type="protein sequence ID" value="KAB7783478.1"/>
    <property type="molecule type" value="Genomic_DNA"/>
</dbReference>
<proteinExistence type="predicted"/>